<dbReference type="STRING" id="1353952.A0A165FVQ7"/>
<dbReference type="Pfam" id="PF08646">
    <property type="entry name" value="Rep_fac-A_C"/>
    <property type="match status" value="1"/>
</dbReference>
<keyword evidence="3" id="KW-1185">Reference proteome</keyword>
<feature type="domain" description="Replication factor A C-terminal" evidence="1">
    <location>
        <begin position="594"/>
        <end position="723"/>
    </location>
</feature>
<dbReference type="EMBL" id="KV423966">
    <property type="protein sequence ID" value="KZT57259.1"/>
    <property type="molecule type" value="Genomic_DNA"/>
</dbReference>
<dbReference type="InterPro" id="IPR013955">
    <property type="entry name" value="Rep_factor-A_C"/>
</dbReference>
<dbReference type="InParanoid" id="A0A165FVQ7"/>
<dbReference type="Proteomes" id="UP000076842">
    <property type="component" value="Unassembled WGS sequence"/>
</dbReference>
<dbReference type="Gene3D" id="2.40.50.140">
    <property type="entry name" value="Nucleic acid-binding proteins"/>
    <property type="match status" value="1"/>
</dbReference>
<evidence type="ECO:0000313" key="3">
    <source>
        <dbReference type="Proteomes" id="UP000076842"/>
    </source>
</evidence>
<protein>
    <recommendedName>
        <fullName evidence="1">Replication factor A C-terminal domain-containing protein</fullName>
    </recommendedName>
</protein>
<gene>
    <name evidence="2" type="ORF">CALCODRAFT_483333</name>
</gene>
<reference evidence="2 3" key="1">
    <citation type="journal article" date="2016" name="Mol. Biol. Evol.">
        <title>Comparative Genomics of Early-Diverging Mushroom-Forming Fungi Provides Insights into the Origins of Lignocellulose Decay Capabilities.</title>
        <authorList>
            <person name="Nagy L.G."/>
            <person name="Riley R."/>
            <person name="Tritt A."/>
            <person name="Adam C."/>
            <person name="Daum C."/>
            <person name="Floudas D."/>
            <person name="Sun H."/>
            <person name="Yadav J.S."/>
            <person name="Pangilinan J."/>
            <person name="Larsson K.H."/>
            <person name="Matsuura K."/>
            <person name="Barry K."/>
            <person name="Labutti K."/>
            <person name="Kuo R."/>
            <person name="Ohm R.A."/>
            <person name="Bhattacharya S.S."/>
            <person name="Shirouzu T."/>
            <person name="Yoshinaga Y."/>
            <person name="Martin F.M."/>
            <person name="Grigoriev I.V."/>
            <person name="Hibbett D.S."/>
        </authorList>
    </citation>
    <scope>NUCLEOTIDE SEQUENCE [LARGE SCALE GENOMIC DNA]</scope>
    <source>
        <strain evidence="2 3">HHB12733</strain>
    </source>
</reference>
<dbReference type="SUPFAM" id="SSF50249">
    <property type="entry name" value="Nucleic acid-binding proteins"/>
    <property type="match status" value="1"/>
</dbReference>
<evidence type="ECO:0000259" key="1">
    <source>
        <dbReference type="Pfam" id="PF08646"/>
    </source>
</evidence>
<sequence>MSNPNAAGPPPAHHLTRGTCHRLLTNTLDRRSLPRVQIIKMTEQTQPSGISRHPPLWTLWISDSLLTIPVVAGLDVVHKIQSGHLQCYDEVRLIGHEVWFPPLDNQHCVSILVWNVARVQAHPEKIGRPAQRTDIVFARANAYTSVRGDPKSYEWVPPAYRQLVSQGPPLLRGLDANIPVDGHNNHAPQNAQPALQGAPMGGWLFTVGEPLPNFARHMIPPGWTPLDANGLVQEGLNSVCDVPGWGYRWGANPTEILARQGAHPVNPAIAQQPAPAPNPYIELLKPFAYPTAFVPLPENHPAHPGWDLLSSLGPGNIGNAVVRVTRIENKNSTIDLVVHDPYTTMDAVVRPELKPYVDRLRIGRCYQLFNVKVVATAKWCRTFHKAQLALDKSCKIYEQEDPQIPDYIIRPRRLNQLERGFYNKSIDVWCVIMNTSAIIPGKPKQDATKGWTTPPSLTRCECWVTDKTLIARRLMAWDEFPEQLYGRDGEVVMLHNVLMDDTRQDDICLKTQHGLTEIWLGQDHPMLAAAYNDMVAWWNMMLANDTEWNVLALSCSAEGSKALRRWGLTTRAPTLSMAQVEAQHLGLDQVPSHFKIEGHIQVLNPGSVTYVGCANPHCNKKVEAGNAISPTQYQCARCDHVFEKGMGRYRMRFRIKDRNGDVHEAVAFDTATKGALGMSAEYMRQRMDLNNNDFEQYNLARWAVDNLETKRWLMTVEARTEQHGPWKGRNQWIVTEFVKKS</sequence>
<organism evidence="2 3">
    <name type="scientific">Calocera cornea HHB12733</name>
    <dbReference type="NCBI Taxonomy" id="1353952"/>
    <lineage>
        <taxon>Eukaryota</taxon>
        <taxon>Fungi</taxon>
        <taxon>Dikarya</taxon>
        <taxon>Basidiomycota</taxon>
        <taxon>Agaricomycotina</taxon>
        <taxon>Dacrymycetes</taxon>
        <taxon>Dacrymycetales</taxon>
        <taxon>Dacrymycetaceae</taxon>
        <taxon>Calocera</taxon>
    </lineage>
</organism>
<dbReference type="OrthoDB" id="1751331at2759"/>
<accession>A0A165FVQ7</accession>
<name>A0A165FVQ7_9BASI</name>
<dbReference type="InterPro" id="IPR012340">
    <property type="entry name" value="NA-bd_OB-fold"/>
</dbReference>
<proteinExistence type="predicted"/>
<evidence type="ECO:0000313" key="2">
    <source>
        <dbReference type="EMBL" id="KZT57259.1"/>
    </source>
</evidence>
<dbReference type="AlphaFoldDB" id="A0A165FVQ7"/>